<dbReference type="RefSeq" id="WP_083409827.1">
    <property type="nucleotide sequence ID" value="NZ_LT629971.1"/>
</dbReference>
<accession>A0A1H6LMS6</accession>
<keyword evidence="2" id="KW-1185">Reference proteome</keyword>
<name>A0A1H6LMS6_MYCRU</name>
<organism evidence="1 2">
    <name type="scientific">Mycolicibacterium rutilum</name>
    <name type="common">Mycobacterium rutilum</name>
    <dbReference type="NCBI Taxonomy" id="370526"/>
    <lineage>
        <taxon>Bacteria</taxon>
        <taxon>Bacillati</taxon>
        <taxon>Actinomycetota</taxon>
        <taxon>Actinomycetes</taxon>
        <taxon>Mycobacteriales</taxon>
        <taxon>Mycobacteriaceae</taxon>
        <taxon>Mycolicibacterium</taxon>
    </lineage>
</organism>
<evidence type="ECO:0000313" key="2">
    <source>
        <dbReference type="Proteomes" id="UP000182915"/>
    </source>
</evidence>
<protein>
    <submittedName>
        <fullName evidence="1">Uncharacterized protein</fullName>
    </submittedName>
</protein>
<reference evidence="2" key="1">
    <citation type="submission" date="2016-10" db="EMBL/GenBank/DDBJ databases">
        <authorList>
            <person name="Varghese N."/>
            <person name="Submissions S."/>
        </authorList>
    </citation>
    <scope>NUCLEOTIDE SEQUENCE [LARGE SCALE GENOMIC DNA]</scope>
    <source>
        <strain evidence="2">DSM 45405</strain>
    </source>
</reference>
<dbReference type="EMBL" id="LT629971">
    <property type="protein sequence ID" value="SEH89893.1"/>
    <property type="molecule type" value="Genomic_DNA"/>
</dbReference>
<dbReference type="AlphaFoldDB" id="A0A1H6LMS6"/>
<dbReference type="Proteomes" id="UP000182915">
    <property type="component" value="Chromosome I"/>
</dbReference>
<gene>
    <name evidence="1" type="ORF">SAMN04489835_5424</name>
</gene>
<dbReference type="OrthoDB" id="3035306at2"/>
<proteinExistence type="predicted"/>
<dbReference type="STRING" id="370526.SAMN04489835_5424"/>
<evidence type="ECO:0000313" key="1">
    <source>
        <dbReference type="EMBL" id="SEH89893.1"/>
    </source>
</evidence>
<sequence>MTRVESADALARLLDELAWLQDTYCLEMSAPPGAAVAPERVELVLRDEGTGGFDPGDVRVHAQSRLTALGIREWSFLGEHFDHAPDHCMAGADLIEDTDRFGLAFDVPSPVRLVATAFEHERLPDHHAVVPPWTSTSWLQVTAPRAQVPSPAEWVEAFDAEGAEVTWRLYGGPAHPTENVSADYTGWFLERPSRVDEHLSGLFMFTVGSGHVYVDRKDVDDDLWWVFCRAAARLFPTGEFESGNLRFTAEEWLARLSSEGHGAQ</sequence>